<evidence type="ECO:0000313" key="1">
    <source>
        <dbReference type="EMBL" id="KAA3479600.1"/>
    </source>
</evidence>
<dbReference type="OrthoDB" id="1730596at2759"/>
<dbReference type="InterPro" id="IPR043502">
    <property type="entry name" value="DNA/RNA_pol_sf"/>
</dbReference>
<dbReference type="SUPFAM" id="SSF56672">
    <property type="entry name" value="DNA/RNA polymerases"/>
    <property type="match status" value="1"/>
</dbReference>
<dbReference type="Proteomes" id="UP000325315">
    <property type="component" value="Unassembled WGS sequence"/>
</dbReference>
<dbReference type="EMBL" id="SMMG02000003">
    <property type="protein sequence ID" value="KAA3479600.1"/>
    <property type="molecule type" value="Genomic_DNA"/>
</dbReference>
<evidence type="ECO:0000313" key="2">
    <source>
        <dbReference type="Proteomes" id="UP000325315"/>
    </source>
</evidence>
<organism evidence="1 2">
    <name type="scientific">Gossypium australe</name>
    <dbReference type="NCBI Taxonomy" id="47621"/>
    <lineage>
        <taxon>Eukaryota</taxon>
        <taxon>Viridiplantae</taxon>
        <taxon>Streptophyta</taxon>
        <taxon>Embryophyta</taxon>
        <taxon>Tracheophyta</taxon>
        <taxon>Spermatophyta</taxon>
        <taxon>Magnoliopsida</taxon>
        <taxon>eudicotyledons</taxon>
        <taxon>Gunneridae</taxon>
        <taxon>Pentapetalae</taxon>
        <taxon>rosids</taxon>
        <taxon>malvids</taxon>
        <taxon>Malvales</taxon>
        <taxon>Malvaceae</taxon>
        <taxon>Malvoideae</taxon>
        <taxon>Gossypium</taxon>
    </lineage>
</organism>
<keyword evidence="2" id="KW-1185">Reference proteome</keyword>
<dbReference type="PANTHER" id="PTHR48475:SF2">
    <property type="entry name" value="RIBONUCLEASE H"/>
    <property type="match status" value="1"/>
</dbReference>
<protein>
    <submittedName>
        <fullName evidence="1">Retrovirus-related Pol polyprotein from transposon gypsy</fullName>
    </submittedName>
</protein>
<reference evidence="2" key="1">
    <citation type="journal article" date="2019" name="Plant Biotechnol. J.">
        <title>Genome sequencing of the Australian wild diploid species Gossypium australe highlights disease resistance and delayed gland morphogenesis.</title>
        <authorList>
            <person name="Cai Y."/>
            <person name="Cai X."/>
            <person name="Wang Q."/>
            <person name="Wang P."/>
            <person name="Zhang Y."/>
            <person name="Cai C."/>
            <person name="Xu Y."/>
            <person name="Wang K."/>
            <person name="Zhou Z."/>
            <person name="Wang C."/>
            <person name="Geng S."/>
            <person name="Li B."/>
            <person name="Dong Q."/>
            <person name="Hou Y."/>
            <person name="Wang H."/>
            <person name="Ai P."/>
            <person name="Liu Z."/>
            <person name="Yi F."/>
            <person name="Sun M."/>
            <person name="An G."/>
            <person name="Cheng J."/>
            <person name="Zhang Y."/>
            <person name="Shi Q."/>
            <person name="Xie Y."/>
            <person name="Shi X."/>
            <person name="Chang Y."/>
            <person name="Huang F."/>
            <person name="Chen Y."/>
            <person name="Hong S."/>
            <person name="Mi L."/>
            <person name="Sun Q."/>
            <person name="Zhang L."/>
            <person name="Zhou B."/>
            <person name="Peng R."/>
            <person name="Zhang X."/>
            <person name="Liu F."/>
        </authorList>
    </citation>
    <scope>NUCLEOTIDE SEQUENCE [LARGE SCALE GENOMIC DNA]</scope>
    <source>
        <strain evidence="2">cv. PA1801</strain>
    </source>
</reference>
<dbReference type="PANTHER" id="PTHR48475">
    <property type="entry name" value="RIBONUCLEASE H"/>
    <property type="match status" value="1"/>
</dbReference>
<accession>A0A5B6WDC2</accession>
<comment type="caution">
    <text evidence="1">The sequence shown here is derived from an EMBL/GenBank/DDBJ whole genome shotgun (WGS) entry which is preliminary data.</text>
</comment>
<dbReference type="AlphaFoldDB" id="A0A5B6WDC2"/>
<proteinExistence type="predicted"/>
<sequence>MRLNPGKCAFGVRAGKFWGFTVSERGIRVNLEKIRVILDMPPPKTIKDIQCLTGSVVALNRDILSRVDTSRRMTKWGIKLAEFGIEYAPQKVIKAQILADFMAECSFDRSPIPAYGSKTKKGSGACVLLLDPDEKYELSFGFQASNNAAEYEALISGLQLA</sequence>
<gene>
    <name evidence="1" type="ORF">EPI10_020096</name>
</gene>
<name>A0A5B6WDC2_9ROSI</name>